<name>A0A1C7IIV0_9FIRM</name>
<dbReference type="Pfam" id="PF19127">
    <property type="entry name" value="Choline_bind_3"/>
    <property type="match status" value="1"/>
</dbReference>
<dbReference type="SUPFAM" id="SSF69360">
    <property type="entry name" value="Cell wall binding repeat"/>
    <property type="match status" value="1"/>
</dbReference>
<feature type="repeat" description="Cell wall-binding" evidence="4">
    <location>
        <begin position="126"/>
        <end position="145"/>
    </location>
</feature>
<evidence type="ECO:0000313" key="6">
    <source>
        <dbReference type="EMBL" id="ANU78309.1"/>
    </source>
</evidence>
<dbReference type="Pfam" id="PF01522">
    <property type="entry name" value="Polysacc_deac_1"/>
    <property type="match status" value="1"/>
</dbReference>
<reference evidence="6" key="1">
    <citation type="submission" date="2017-04" db="EMBL/GenBank/DDBJ databases">
        <title>Complete Genome Sequences of Twelve Strains of a Stable Defined Moderately Diverse Mouse Microbiota 2 (sDMDMm2).</title>
        <authorList>
            <person name="Uchimura Y."/>
            <person name="Wyss M."/>
            <person name="Brugiroux S."/>
            <person name="Limenitakis J.P."/>
            <person name="Stecher B."/>
            <person name="McCoy K.D."/>
            <person name="Macpherson A.J."/>
        </authorList>
    </citation>
    <scope>NUCLEOTIDE SEQUENCE</scope>
    <source>
        <strain evidence="6">YL58</strain>
    </source>
</reference>
<dbReference type="GO" id="GO:0046872">
    <property type="term" value="F:metal ion binding"/>
    <property type="evidence" value="ECO:0007669"/>
    <property type="project" value="UniProtKB-KW"/>
</dbReference>
<keyword evidence="7" id="KW-1185">Reference proteome</keyword>
<evidence type="ECO:0000259" key="5">
    <source>
        <dbReference type="PROSITE" id="PS51677"/>
    </source>
</evidence>
<keyword evidence="2" id="KW-0677">Repeat</keyword>
<evidence type="ECO:0000256" key="4">
    <source>
        <dbReference type="PROSITE-ProRule" id="PRU00591"/>
    </source>
</evidence>
<dbReference type="PANTHER" id="PTHR10587">
    <property type="entry name" value="GLYCOSYL TRANSFERASE-RELATED"/>
    <property type="match status" value="1"/>
</dbReference>
<protein>
    <submittedName>
        <fullName evidence="6">Polysaccharide deacetylase</fullName>
    </submittedName>
</protein>
<dbReference type="OrthoDB" id="9806342at2"/>
<dbReference type="InterPro" id="IPR011330">
    <property type="entry name" value="Glyco_hydro/deAcase_b/a-brl"/>
</dbReference>
<dbReference type="GO" id="GO:0005975">
    <property type="term" value="P:carbohydrate metabolic process"/>
    <property type="evidence" value="ECO:0007669"/>
    <property type="project" value="InterPro"/>
</dbReference>
<dbReference type="CDD" id="cd10954">
    <property type="entry name" value="CE4_CtAXE_like"/>
    <property type="match status" value="1"/>
</dbReference>
<dbReference type="AlphaFoldDB" id="A0A1C7IIV0"/>
<dbReference type="Gene3D" id="2.10.270.10">
    <property type="entry name" value="Cholin Binding"/>
    <property type="match status" value="1"/>
</dbReference>
<dbReference type="Pfam" id="PF01473">
    <property type="entry name" value="Choline_bind_1"/>
    <property type="match status" value="1"/>
</dbReference>
<evidence type="ECO:0000256" key="1">
    <source>
        <dbReference type="ARBA" id="ARBA00022723"/>
    </source>
</evidence>
<dbReference type="RefSeq" id="WP_065544393.1">
    <property type="nucleotide sequence ID" value="NZ_CP015405.2"/>
</dbReference>
<organism evidence="6 7">
    <name type="scientific">Blautia pseudococcoides</name>
    <dbReference type="NCBI Taxonomy" id="1796616"/>
    <lineage>
        <taxon>Bacteria</taxon>
        <taxon>Bacillati</taxon>
        <taxon>Bacillota</taxon>
        <taxon>Clostridia</taxon>
        <taxon>Lachnospirales</taxon>
        <taxon>Lachnospiraceae</taxon>
        <taxon>Blautia</taxon>
    </lineage>
</organism>
<gene>
    <name evidence="6" type="ORF">A4V09_22685</name>
</gene>
<dbReference type="GO" id="GO:0016810">
    <property type="term" value="F:hydrolase activity, acting on carbon-nitrogen (but not peptide) bonds"/>
    <property type="evidence" value="ECO:0007669"/>
    <property type="project" value="InterPro"/>
</dbReference>
<dbReference type="PROSITE" id="PS51170">
    <property type="entry name" value="CW"/>
    <property type="match status" value="1"/>
</dbReference>
<dbReference type="Proteomes" id="UP000092574">
    <property type="component" value="Chromosome"/>
</dbReference>
<dbReference type="InterPro" id="IPR050248">
    <property type="entry name" value="Polysacc_deacetylase_ArnD"/>
</dbReference>
<proteinExistence type="predicted"/>
<dbReference type="EMBL" id="CP015405">
    <property type="protein sequence ID" value="ANU78309.1"/>
    <property type="molecule type" value="Genomic_DNA"/>
</dbReference>
<dbReference type="GO" id="GO:0016020">
    <property type="term" value="C:membrane"/>
    <property type="evidence" value="ECO:0007669"/>
    <property type="project" value="TreeGrafter"/>
</dbReference>
<evidence type="ECO:0000256" key="2">
    <source>
        <dbReference type="ARBA" id="ARBA00022737"/>
    </source>
</evidence>
<evidence type="ECO:0000256" key="3">
    <source>
        <dbReference type="ARBA" id="ARBA00022801"/>
    </source>
</evidence>
<sequence length="375" mass="42024">MMEDERDLEYERRRQERMRRRRLEKKRQMRRRRIMRLVAMAAVLVLVIGLVGTGIHKLISGKTGVPKEGAVEVKAQTTSQEDTSAATKQPVMGAADLAKMTSAGVMGWQQDDKGWWYRDTDGTFFKGGWKEIDGSKYYFDENGYMKTGWLELEGEDYFFDDSGKYDETKKRPMVALTFDDGPGEHTEELLDCLTKNNAKATFFMLGSNAAAFPDVVKDLKDTGMELGNHTYDHLDLTTLDSESVTSQITRTNDAISSAAGVPATVMRPPGGAYNESVQAAVGMPVIMWSIDTKDWLTKSEDQTYQVTVDNVKDGSIVLMHDIHEWSVKAAIRVIPELVEQGYKLVTVSELAEAKGIKLENGAAHYFFGEGEQQVE</sequence>
<keyword evidence="3" id="KW-0378">Hydrolase</keyword>
<dbReference type="PANTHER" id="PTHR10587:SF133">
    <property type="entry name" value="CHITIN DEACETYLASE 1-RELATED"/>
    <property type="match status" value="1"/>
</dbReference>
<feature type="domain" description="NodB homology" evidence="5">
    <location>
        <begin position="172"/>
        <end position="345"/>
    </location>
</feature>
<dbReference type="Gene3D" id="3.20.20.370">
    <property type="entry name" value="Glycoside hydrolase/deacetylase"/>
    <property type="match status" value="1"/>
</dbReference>
<dbReference type="InterPro" id="IPR018337">
    <property type="entry name" value="Cell_wall/Cho-bd_repeat"/>
</dbReference>
<dbReference type="STRING" id="1796616.A4V09_22685"/>
<dbReference type="KEGG" id="byl:A4V09_22685"/>
<dbReference type="SUPFAM" id="SSF88713">
    <property type="entry name" value="Glycoside hydrolase/deacetylase"/>
    <property type="match status" value="1"/>
</dbReference>
<keyword evidence="1" id="KW-0479">Metal-binding</keyword>
<dbReference type="PROSITE" id="PS51677">
    <property type="entry name" value="NODB"/>
    <property type="match status" value="1"/>
</dbReference>
<accession>A0A1C7IIV0</accession>
<evidence type="ECO:0000313" key="7">
    <source>
        <dbReference type="Proteomes" id="UP000092574"/>
    </source>
</evidence>
<dbReference type="InterPro" id="IPR002509">
    <property type="entry name" value="NODB_dom"/>
</dbReference>